<dbReference type="GO" id="GO:0006749">
    <property type="term" value="P:glutathione metabolic process"/>
    <property type="evidence" value="ECO:0007669"/>
    <property type="project" value="TreeGrafter"/>
</dbReference>
<dbReference type="AlphaFoldDB" id="A0A1B6KVU0"/>
<dbReference type="PANTHER" id="PTHR43969">
    <property type="entry name" value="GLUTATHIONE S TRANSFERASE D10, ISOFORM A-RELATED"/>
    <property type="match status" value="1"/>
</dbReference>
<accession>A0A1B6KVU0</accession>
<dbReference type="InterPro" id="IPR004046">
    <property type="entry name" value="GST_C"/>
</dbReference>
<sequence>MSCLFFQAPLVYFNQKPSTEVLSKIREAQENVEKLLTGHKFMGGDSLTVADYSYITLMDVLEVYCPTEGKFPLTEKWFERCRSTMKDFEKVNKNGSSQRVAAIKRALAS</sequence>
<dbReference type="Pfam" id="PF00043">
    <property type="entry name" value="GST_C"/>
    <property type="match status" value="1"/>
</dbReference>
<protein>
    <recommendedName>
        <fullName evidence="1">GST C-terminal domain-containing protein</fullName>
    </recommendedName>
</protein>
<dbReference type="PROSITE" id="PS50405">
    <property type="entry name" value="GST_CTER"/>
    <property type="match status" value="1"/>
</dbReference>
<dbReference type="InterPro" id="IPR036282">
    <property type="entry name" value="Glutathione-S-Trfase_C_sf"/>
</dbReference>
<reference evidence="2" key="1">
    <citation type="submission" date="2015-11" db="EMBL/GenBank/DDBJ databases">
        <title>De novo transcriptome assembly of four potential Pierce s Disease insect vectors from Arizona vineyards.</title>
        <authorList>
            <person name="Tassone E.E."/>
        </authorList>
    </citation>
    <scope>NUCLEOTIDE SEQUENCE</scope>
</reference>
<dbReference type="Gene3D" id="1.20.1050.10">
    <property type="match status" value="1"/>
</dbReference>
<name>A0A1B6KVU0_9HEMI</name>
<dbReference type="PANTHER" id="PTHR43969:SF9">
    <property type="entry name" value="GLUTATHIONE S TRANSFERASE D10, ISOFORM A-RELATED"/>
    <property type="match status" value="1"/>
</dbReference>
<dbReference type="GO" id="GO:0004364">
    <property type="term" value="F:glutathione transferase activity"/>
    <property type="evidence" value="ECO:0007669"/>
    <property type="project" value="TreeGrafter"/>
</dbReference>
<organism evidence="2">
    <name type="scientific">Graphocephala atropunctata</name>
    <dbReference type="NCBI Taxonomy" id="36148"/>
    <lineage>
        <taxon>Eukaryota</taxon>
        <taxon>Metazoa</taxon>
        <taxon>Ecdysozoa</taxon>
        <taxon>Arthropoda</taxon>
        <taxon>Hexapoda</taxon>
        <taxon>Insecta</taxon>
        <taxon>Pterygota</taxon>
        <taxon>Neoptera</taxon>
        <taxon>Paraneoptera</taxon>
        <taxon>Hemiptera</taxon>
        <taxon>Auchenorrhyncha</taxon>
        <taxon>Membracoidea</taxon>
        <taxon>Cicadellidae</taxon>
        <taxon>Cicadellinae</taxon>
        <taxon>Cicadellini</taxon>
        <taxon>Graphocephala</taxon>
    </lineage>
</organism>
<evidence type="ECO:0000259" key="1">
    <source>
        <dbReference type="PROSITE" id="PS50405"/>
    </source>
</evidence>
<dbReference type="SUPFAM" id="SSF47616">
    <property type="entry name" value="GST C-terminal domain-like"/>
    <property type="match status" value="1"/>
</dbReference>
<dbReference type="EMBL" id="GEBQ01024442">
    <property type="protein sequence ID" value="JAT15535.1"/>
    <property type="molecule type" value="Transcribed_RNA"/>
</dbReference>
<dbReference type="InterPro" id="IPR010987">
    <property type="entry name" value="Glutathione-S-Trfase_C-like"/>
</dbReference>
<proteinExistence type="predicted"/>
<evidence type="ECO:0000313" key="2">
    <source>
        <dbReference type="EMBL" id="JAT15535.1"/>
    </source>
</evidence>
<feature type="domain" description="GST C-terminal" evidence="1">
    <location>
        <begin position="1"/>
        <end position="103"/>
    </location>
</feature>
<gene>
    <name evidence="2" type="ORF">g.17485</name>
</gene>